<accession>A0A368N0X2</accession>
<gene>
    <name evidence="1" type="ORF">DQ356_05495</name>
</gene>
<name>A0A368N0X2_9FLAO</name>
<keyword evidence="2" id="KW-1185">Reference proteome</keyword>
<reference evidence="1 2" key="1">
    <citation type="submission" date="2018-07" db="EMBL/GenBank/DDBJ databases">
        <title>Chryseobacterium lacus sp. nov., isolated from lake water.</title>
        <authorList>
            <person name="Li C.-M."/>
        </authorList>
    </citation>
    <scope>NUCLEOTIDE SEQUENCE [LARGE SCALE GENOMIC DNA]</scope>
    <source>
        <strain evidence="1 2">YLOS41</strain>
    </source>
</reference>
<dbReference type="Proteomes" id="UP000252172">
    <property type="component" value="Unassembled WGS sequence"/>
</dbReference>
<dbReference type="AlphaFoldDB" id="A0A368N0X2"/>
<sequence>MEKAAGKTVVWNAERKCFAWEFSSRATNKLQTFAYETELFLVCGENMAAAKAIFFSMEYYCVW</sequence>
<protein>
    <submittedName>
        <fullName evidence="1">Uncharacterized protein</fullName>
    </submittedName>
</protein>
<organism evidence="1 2">
    <name type="scientific">Chryseobacterium lacus</name>
    <dbReference type="NCBI Taxonomy" id="2058346"/>
    <lineage>
        <taxon>Bacteria</taxon>
        <taxon>Pseudomonadati</taxon>
        <taxon>Bacteroidota</taxon>
        <taxon>Flavobacteriia</taxon>
        <taxon>Flavobacteriales</taxon>
        <taxon>Weeksellaceae</taxon>
        <taxon>Chryseobacterium group</taxon>
        <taxon>Chryseobacterium</taxon>
    </lineage>
</organism>
<comment type="caution">
    <text evidence="1">The sequence shown here is derived from an EMBL/GenBank/DDBJ whole genome shotgun (WGS) entry which is preliminary data.</text>
</comment>
<evidence type="ECO:0000313" key="1">
    <source>
        <dbReference type="EMBL" id="RCU42899.1"/>
    </source>
</evidence>
<dbReference type="EMBL" id="QPIE01000004">
    <property type="protein sequence ID" value="RCU42899.1"/>
    <property type="molecule type" value="Genomic_DNA"/>
</dbReference>
<proteinExistence type="predicted"/>
<evidence type="ECO:0000313" key="2">
    <source>
        <dbReference type="Proteomes" id="UP000252172"/>
    </source>
</evidence>